<dbReference type="EC" id="2.7.1.-" evidence="8"/>
<keyword evidence="3 6" id="KW-0732">Signal</keyword>
<dbReference type="InterPro" id="IPR013210">
    <property type="entry name" value="LRR_N_plant-typ"/>
</dbReference>
<feature type="signal peptide" evidence="6">
    <location>
        <begin position="1"/>
        <end position="21"/>
    </location>
</feature>
<name>A0ABD3BVF5_9LAMI</name>
<dbReference type="GO" id="GO:0016020">
    <property type="term" value="C:membrane"/>
    <property type="evidence" value="ECO:0007669"/>
    <property type="project" value="UniProtKB-SubCell"/>
</dbReference>
<evidence type="ECO:0000256" key="3">
    <source>
        <dbReference type="ARBA" id="ARBA00022729"/>
    </source>
</evidence>
<reference evidence="9" key="1">
    <citation type="journal article" date="2024" name="IScience">
        <title>Strigolactones Initiate the Formation of Haustorium-like Structures in Castilleja.</title>
        <authorList>
            <person name="Buerger M."/>
            <person name="Peterson D."/>
            <person name="Chory J."/>
        </authorList>
    </citation>
    <scope>NUCLEOTIDE SEQUENCE [LARGE SCALE GENOMIC DNA]</scope>
</reference>
<dbReference type="InterPro" id="IPR032675">
    <property type="entry name" value="LRR_dom_sf"/>
</dbReference>
<gene>
    <name evidence="8" type="primary">SERK5_8</name>
    <name evidence="8" type="ORF">CASFOL_036355</name>
</gene>
<evidence type="ECO:0000313" key="9">
    <source>
        <dbReference type="Proteomes" id="UP001632038"/>
    </source>
</evidence>
<proteinExistence type="predicted"/>
<evidence type="ECO:0000256" key="2">
    <source>
        <dbReference type="ARBA" id="ARBA00022614"/>
    </source>
</evidence>
<keyword evidence="9" id="KW-1185">Reference proteome</keyword>
<dbReference type="Proteomes" id="UP001632038">
    <property type="component" value="Unassembled WGS sequence"/>
</dbReference>
<evidence type="ECO:0000256" key="5">
    <source>
        <dbReference type="ARBA" id="ARBA00023136"/>
    </source>
</evidence>
<dbReference type="Pfam" id="PF08263">
    <property type="entry name" value="LRRNT_2"/>
    <property type="match status" value="1"/>
</dbReference>
<accession>A0ABD3BVF5</accession>
<dbReference type="InterPro" id="IPR001611">
    <property type="entry name" value="Leu-rich_rpt"/>
</dbReference>
<dbReference type="Gene3D" id="3.80.10.10">
    <property type="entry name" value="Ribonuclease Inhibitor"/>
    <property type="match status" value="1"/>
</dbReference>
<evidence type="ECO:0000313" key="8">
    <source>
        <dbReference type="EMBL" id="KAL3621443.1"/>
    </source>
</evidence>
<dbReference type="PANTHER" id="PTHR47988">
    <property type="entry name" value="SOMATIC EMBRYOGENESIS RECEPTOR KINASE 1"/>
    <property type="match status" value="1"/>
</dbReference>
<organism evidence="8 9">
    <name type="scientific">Castilleja foliolosa</name>
    <dbReference type="NCBI Taxonomy" id="1961234"/>
    <lineage>
        <taxon>Eukaryota</taxon>
        <taxon>Viridiplantae</taxon>
        <taxon>Streptophyta</taxon>
        <taxon>Embryophyta</taxon>
        <taxon>Tracheophyta</taxon>
        <taxon>Spermatophyta</taxon>
        <taxon>Magnoliopsida</taxon>
        <taxon>eudicotyledons</taxon>
        <taxon>Gunneridae</taxon>
        <taxon>Pentapetalae</taxon>
        <taxon>asterids</taxon>
        <taxon>lamiids</taxon>
        <taxon>Lamiales</taxon>
        <taxon>Orobanchaceae</taxon>
        <taxon>Pedicularideae</taxon>
        <taxon>Castillejinae</taxon>
        <taxon>Castilleja</taxon>
    </lineage>
</organism>
<feature type="domain" description="Leucine-rich repeat-containing N-terminal plant-type" evidence="7">
    <location>
        <begin position="22"/>
        <end position="59"/>
    </location>
</feature>
<dbReference type="EMBL" id="JAVIJP010000066">
    <property type="protein sequence ID" value="KAL3621443.1"/>
    <property type="molecule type" value="Genomic_DNA"/>
</dbReference>
<dbReference type="Pfam" id="PF00560">
    <property type="entry name" value="LRR_1"/>
    <property type="match status" value="3"/>
</dbReference>
<evidence type="ECO:0000256" key="6">
    <source>
        <dbReference type="SAM" id="SignalP"/>
    </source>
</evidence>
<comment type="subcellular location">
    <subcellularLocation>
        <location evidence="1">Membrane</location>
    </subcellularLocation>
</comment>
<keyword evidence="2" id="KW-0433">Leucine-rich repeat</keyword>
<dbReference type="FunFam" id="3.80.10.10:FF:000400">
    <property type="entry name" value="Nuclear pore complex protein NUP107"/>
    <property type="match status" value="1"/>
</dbReference>
<comment type="caution">
    <text evidence="8">The sequence shown here is derived from an EMBL/GenBank/DDBJ whole genome shotgun (WGS) entry which is preliminary data.</text>
</comment>
<dbReference type="AlphaFoldDB" id="A0ABD3BVF5"/>
<dbReference type="GO" id="GO:0016301">
    <property type="term" value="F:kinase activity"/>
    <property type="evidence" value="ECO:0007669"/>
    <property type="project" value="UniProtKB-KW"/>
</dbReference>
<keyword evidence="8" id="KW-0808">Transferase</keyword>
<evidence type="ECO:0000259" key="7">
    <source>
        <dbReference type="Pfam" id="PF08263"/>
    </source>
</evidence>
<sequence>MDRLGMVCFILIIFTFTIVYADYQGDALYAWKQGLDDPNGVLSSWDNTLINPSTWFYITWNYTTKGVERIDLIKANLSGPLVPQLGNLDKLKYLELYGNKINGSIPKELGNLTILESLDMYNNILTGPIPGELGKLTNLRSFLLSDNNLSGRIPVHELAKIITSNPKVVICPVLSKIGDRCVGFRQNHSVFRPGTTL</sequence>
<keyword evidence="5" id="KW-0472">Membrane</keyword>
<protein>
    <submittedName>
        <fullName evidence="8">Protein kinase domain</fullName>
        <ecNumber evidence="8">2.7.1.-</ecNumber>
    </submittedName>
</protein>
<keyword evidence="8" id="KW-0418">Kinase</keyword>
<evidence type="ECO:0000256" key="4">
    <source>
        <dbReference type="ARBA" id="ARBA00022737"/>
    </source>
</evidence>
<dbReference type="SUPFAM" id="SSF52058">
    <property type="entry name" value="L domain-like"/>
    <property type="match status" value="1"/>
</dbReference>
<evidence type="ECO:0000256" key="1">
    <source>
        <dbReference type="ARBA" id="ARBA00004370"/>
    </source>
</evidence>
<keyword evidence="4" id="KW-0677">Repeat</keyword>
<feature type="chain" id="PRO_5044747867" evidence="6">
    <location>
        <begin position="22"/>
        <end position="197"/>
    </location>
</feature>